<protein>
    <submittedName>
        <fullName evidence="1">Uncharacterized protein</fullName>
    </submittedName>
</protein>
<gene>
    <name evidence="1" type="ORF">EV702DRAFT_635755</name>
</gene>
<dbReference type="OrthoDB" id="2688874at2759"/>
<name>A0A9P6ZMH1_9AGAM</name>
<evidence type="ECO:0000313" key="1">
    <source>
        <dbReference type="EMBL" id="KAG1771906.1"/>
    </source>
</evidence>
<accession>A0A9P6ZMH1</accession>
<proteinExistence type="predicted"/>
<reference evidence="1" key="1">
    <citation type="journal article" date="2020" name="New Phytol.">
        <title>Comparative genomics reveals dynamic genome evolution in host specialist ectomycorrhizal fungi.</title>
        <authorList>
            <person name="Lofgren L.A."/>
            <person name="Nguyen N.H."/>
            <person name="Vilgalys R."/>
            <person name="Ruytinx J."/>
            <person name="Liao H.L."/>
            <person name="Branco S."/>
            <person name="Kuo A."/>
            <person name="LaButti K."/>
            <person name="Lipzen A."/>
            <person name="Andreopoulos W."/>
            <person name="Pangilinan J."/>
            <person name="Riley R."/>
            <person name="Hundley H."/>
            <person name="Na H."/>
            <person name="Barry K."/>
            <person name="Grigoriev I.V."/>
            <person name="Stajich J.E."/>
            <person name="Kennedy P.G."/>
        </authorList>
    </citation>
    <scope>NUCLEOTIDE SEQUENCE</scope>
    <source>
        <strain evidence="1">DOB743</strain>
    </source>
</reference>
<comment type="caution">
    <text evidence="1">The sequence shown here is derived from an EMBL/GenBank/DDBJ whole genome shotgun (WGS) entry which is preliminary data.</text>
</comment>
<dbReference type="AlphaFoldDB" id="A0A9P6ZMH1"/>
<keyword evidence="2" id="KW-1185">Reference proteome</keyword>
<dbReference type="EMBL" id="JABBWD010000056">
    <property type="protein sequence ID" value="KAG1771906.1"/>
    <property type="molecule type" value="Genomic_DNA"/>
</dbReference>
<sequence length="205" mass="22989">MEQRLLWVEPSCNLSLQDWTARTVLHITLDKRLEDVVAYLLEQNAGLSATATLLPDMWSWATNKTWFPKVLAAALVVDQPCTRIKGKVVEAVEKSQIVLQSLPTATTLIRFVLLLFQRYSMARCQATITSRSTFHIVISHFKRTSKTPRKMIPADSSSTFTGKVGSMSLVTCSTDYHQGGNVTRVLQQITTRLVPPFFSRCPSIS</sequence>
<evidence type="ECO:0000313" key="2">
    <source>
        <dbReference type="Proteomes" id="UP000714275"/>
    </source>
</evidence>
<dbReference type="Proteomes" id="UP000714275">
    <property type="component" value="Unassembled WGS sequence"/>
</dbReference>
<organism evidence="1 2">
    <name type="scientific">Suillus placidus</name>
    <dbReference type="NCBI Taxonomy" id="48579"/>
    <lineage>
        <taxon>Eukaryota</taxon>
        <taxon>Fungi</taxon>
        <taxon>Dikarya</taxon>
        <taxon>Basidiomycota</taxon>
        <taxon>Agaricomycotina</taxon>
        <taxon>Agaricomycetes</taxon>
        <taxon>Agaricomycetidae</taxon>
        <taxon>Boletales</taxon>
        <taxon>Suillineae</taxon>
        <taxon>Suillaceae</taxon>
        <taxon>Suillus</taxon>
    </lineage>
</organism>